<gene>
    <name evidence="1" type="ORF">HYPSUDRAFT_209462</name>
</gene>
<dbReference type="AlphaFoldDB" id="A0A0D2N2P5"/>
<proteinExistence type="predicted"/>
<evidence type="ECO:0000313" key="2">
    <source>
        <dbReference type="Proteomes" id="UP000054270"/>
    </source>
</evidence>
<sequence>MSVPVAQIVDPKGKNTTLLHDDVFDAYIKAEGLGPEAQCLADATGTGSEDVPPINAQVPRVEAVKSIGQTYSNMPMIKKLNASRFFVSEKTSQIWIFSLLNDLSLPKPFNLTATYNSNIWKQQQLGGLGGDMFRNIPDLTEAHTMKWLNDTSVSIGYTHGLFKHDINNMSDPDFRWKPSDFIPFHIFNNSGHNKALSGGLNLRKPDMVLLDQDQPY</sequence>
<protein>
    <submittedName>
        <fullName evidence="1">Uncharacterized protein</fullName>
    </submittedName>
</protein>
<organism evidence="1 2">
    <name type="scientific">Hypholoma sublateritium (strain FD-334 SS-4)</name>
    <dbReference type="NCBI Taxonomy" id="945553"/>
    <lineage>
        <taxon>Eukaryota</taxon>
        <taxon>Fungi</taxon>
        <taxon>Dikarya</taxon>
        <taxon>Basidiomycota</taxon>
        <taxon>Agaricomycotina</taxon>
        <taxon>Agaricomycetes</taxon>
        <taxon>Agaricomycetidae</taxon>
        <taxon>Agaricales</taxon>
        <taxon>Agaricineae</taxon>
        <taxon>Strophariaceae</taxon>
        <taxon>Hypholoma</taxon>
    </lineage>
</organism>
<keyword evidence="2" id="KW-1185">Reference proteome</keyword>
<dbReference type="EMBL" id="KN817733">
    <property type="protein sequence ID" value="KJA13534.1"/>
    <property type="molecule type" value="Genomic_DNA"/>
</dbReference>
<dbReference type="Proteomes" id="UP000054270">
    <property type="component" value="Unassembled WGS sequence"/>
</dbReference>
<evidence type="ECO:0000313" key="1">
    <source>
        <dbReference type="EMBL" id="KJA13534.1"/>
    </source>
</evidence>
<accession>A0A0D2N2P5</accession>
<reference evidence="2" key="1">
    <citation type="submission" date="2014-04" db="EMBL/GenBank/DDBJ databases">
        <title>Evolutionary Origins and Diversification of the Mycorrhizal Mutualists.</title>
        <authorList>
            <consortium name="DOE Joint Genome Institute"/>
            <consortium name="Mycorrhizal Genomics Consortium"/>
            <person name="Kohler A."/>
            <person name="Kuo A."/>
            <person name="Nagy L.G."/>
            <person name="Floudas D."/>
            <person name="Copeland A."/>
            <person name="Barry K.W."/>
            <person name="Cichocki N."/>
            <person name="Veneault-Fourrey C."/>
            <person name="LaButti K."/>
            <person name="Lindquist E.A."/>
            <person name="Lipzen A."/>
            <person name="Lundell T."/>
            <person name="Morin E."/>
            <person name="Murat C."/>
            <person name="Riley R."/>
            <person name="Ohm R."/>
            <person name="Sun H."/>
            <person name="Tunlid A."/>
            <person name="Henrissat B."/>
            <person name="Grigoriev I.V."/>
            <person name="Hibbett D.S."/>
            <person name="Martin F."/>
        </authorList>
    </citation>
    <scope>NUCLEOTIDE SEQUENCE [LARGE SCALE GENOMIC DNA]</scope>
    <source>
        <strain evidence="2">FD-334 SS-4</strain>
    </source>
</reference>
<name>A0A0D2N2P5_HYPSF</name>